<gene>
    <name evidence="1" type="ORF">GCM10009787_10570</name>
</gene>
<name>A0ABP5N7S8_9ACTN</name>
<keyword evidence="2" id="KW-1185">Reference proteome</keyword>
<reference evidence="2" key="1">
    <citation type="journal article" date="2019" name="Int. J. Syst. Evol. Microbiol.">
        <title>The Global Catalogue of Microorganisms (GCM) 10K type strain sequencing project: providing services to taxonomists for standard genome sequencing and annotation.</title>
        <authorList>
            <consortium name="The Broad Institute Genomics Platform"/>
            <consortium name="The Broad Institute Genome Sequencing Center for Infectious Disease"/>
            <person name="Wu L."/>
            <person name="Ma J."/>
        </authorList>
    </citation>
    <scope>NUCLEOTIDE SEQUENCE [LARGE SCALE GENOMIC DNA]</scope>
    <source>
        <strain evidence="2">JCM 14924</strain>
    </source>
</reference>
<sequence>MGKRLSGNGCEPWVSYEALAVAVVDEIQKAALHRAGVSVFNAREERG</sequence>
<evidence type="ECO:0000313" key="1">
    <source>
        <dbReference type="EMBL" id="GAA2192567.1"/>
    </source>
</evidence>
<accession>A0ABP5N7S8</accession>
<organism evidence="1 2">
    <name type="scientific">Streptomyces bangladeshensis</name>
    <dbReference type="NCBI Taxonomy" id="295352"/>
    <lineage>
        <taxon>Bacteria</taxon>
        <taxon>Bacillati</taxon>
        <taxon>Actinomycetota</taxon>
        <taxon>Actinomycetes</taxon>
        <taxon>Kitasatosporales</taxon>
        <taxon>Streptomycetaceae</taxon>
        <taxon>Streptomyces</taxon>
    </lineage>
</organism>
<proteinExistence type="predicted"/>
<comment type="caution">
    <text evidence="1">The sequence shown here is derived from an EMBL/GenBank/DDBJ whole genome shotgun (WGS) entry which is preliminary data.</text>
</comment>
<protein>
    <submittedName>
        <fullName evidence="1">Uncharacterized protein</fullName>
    </submittedName>
</protein>
<evidence type="ECO:0000313" key="2">
    <source>
        <dbReference type="Proteomes" id="UP001501391"/>
    </source>
</evidence>
<dbReference type="Proteomes" id="UP001501391">
    <property type="component" value="Unassembled WGS sequence"/>
</dbReference>
<dbReference type="EMBL" id="BAAAOQ010000003">
    <property type="protein sequence ID" value="GAA2192567.1"/>
    <property type="molecule type" value="Genomic_DNA"/>
</dbReference>